<evidence type="ECO:0000256" key="1">
    <source>
        <dbReference type="SAM" id="SignalP"/>
    </source>
</evidence>
<reference evidence="2 3" key="1">
    <citation type="submission" date="2019-07" db="EMBL/GenBank/DDBJ databases">
        <authorList>
            <person name="Huq M.A."/>
        </authorList>
    </citation>
    <scope>NUCLEOTIDE SEQUENCE [LARGE SCALE GENOMIC DNA]</scope>
    <source>
        <strain evidence="2 3">MAH-3</strain>
    </source>
</reference>
<protein>
    <submittedName>
        <fullName evidence="2">DUF2911 domain-containing protein</fullName>
    </submittedName>
</protein>
<proteinExistence type="predicted"/>
<dbReference type="Pfam" id="PF11138">
    <property type="entry name" value="DUF2911"/>
    <property type="match status" value="1"/>
</dbReference>
<dbReference type="EMBL" id="VLPL01000006">
    <property type="protein sequence ID" value="TSJ42026.1"/>
    <property type="molecule type" value="Genomic_DNA"/>
</dbReference>
<dbReference type="Gene3D" id="1.25.40.10">
    <property type="entry name" value="Tetratricopeptide repeat domain"/>
    <property type="match status" value="1"/>
</dbReference>
<sequence length="280" mass="31071">MKQVFTTVLLAIGFSTLSMAQLAPQPSPMCKMEQTVGLTNLSIEYSRPSKKNRVIFGDVVPFGEVWRTGANENTKFTNSDAVIFGKDTLKPGTYAIYTKPTKESWDLIFYTDATNWGTPESWDDKKVALKVSAKPVVSKDVLETFTISIDGLQSVNGGTLTLKWDQTAVSFPFTVPTDAKVMANINKTMAGPSANDYFGAANYYLENKKDLKQALEWATKASDMNPEAFWILRTKSLIQAELGDKKGAIESAKKGLALSEKTKYDNYTKMFTDSLKEWGK</sequence>
<comment type="caution">
    <text evidence="2">The sequence shown here is derived from an EMBL/GenBank/DDBJ whole genome shotgun (WGS) entry which is preliminary data.</text>
</comment>
<dbReference type="Proteomes" id="UP000316008">
    <property type="component" value="Unassembled WGS sequence"/>
</dbReference>
<accession>A0A556MQ45</accession>
<keyword evidence="1" id="KW-0732">Signal</keyword>
<dbReference type="SUPFAM" id="SSF48452">
    <property type="entry name" value="TPR-like"/>
    <property type="match status" value="1"/>
</dbReference>
<keyword evidence="3" id="KW-1185">Reference proteome</keyword>
<dbReference type="AlphaFoldDB" id="A0A556MQ45"/>
<gene>
    <name evidence="2" type="ORF">FO442_13120</name>
</gene>
<organism evidence="2 3">
    <name type="scientific">Fluviicola chungangensis</name>
    <dbReference type="NCBI Taxonomy" id="2597671"/>
    <lineage>
        <taxon>Bacteria</taxon>
        <taxon>Pseudomonadati</taxon>
        <taxon>Bacteroidota</taxon>
        <taxon>Flavobacteriia</taxon>
        <taxon>Flavobacteriales</taxon>
        <taxon>Crocinitomicaceae</taxon>
        <taxon>Fluviicola</taxon>
    </lineage>
</organism>
<evidence type="ECO:0000313" key="3">
    <source>
        <dbReference type="Proteomes" id="UP000316008"/>
    </source>
</evidence>
<dbReference type="InterPro" id="IPR021314">
    <property type="entry name" value="DUF2911"/>
</dbReference>
<feature type="chain" id="PRO_5022123188" evidence="1">
    <location>
        <begin position="21"/>
        <end position="280"/>
    </location>
</feature>
<feature type="signal peptide" evidence="1">
    <location>
        <begin position="1"/>
        <end position="20"/>
    </location>
</feature>
<dbReference type="InterPro" id="IPR011990">
    <property type="entry name" value="TPR-like_helical_dom_sf"/>
</dbReference>
<dbReference type="OrthoDB" id="187854at2"/>
<evidence type="ECO:0000313" key="2">
    <source>
        <dbReference type="EMBL" id="TSJ42026.1"/>
    </source>
</evidence>
<name>A0A556MQ45_9FLAO</name>
<dbReference type="RefSeq" id="WP_144333657.1">
    <property type="nucleotide sequence ID" value="NZ_VLPL01000006.1"/>
</dbReference>